<protein>
    <submittedName>
        <fullName evidence="1">Mobile element protein</fullName>
    </submittedName>
</protein>
<name>A0A291B6S7_9GAMM</name>
<dbReference type="Proteomes" id="UP000218160">
    <property type="component" value="Chromosome 1"/>
</dbReference>
<accession>A0A291B6S7</accession>
<organism evidence="1 2">
    <name type="scientific">Candidatus Enterovibrio altilux</name>
    <dbReference type="NCBI Taxonomy" id="1927128"/>
    <lineage>
        <taxon>Bacteria</taxon>
        <taxon>Pseudomonadati</taxon>
        <taxon>Pseudomonadota</taxon>
        <taxon>Gammaproteobacteria</taxon>
        <taxon>Vibrionales</taxon>
        <taxon>Vibrionaceae</taxon>
        <taxon>Enterovibrio</taxon>
    </lineage>
</organism>
<dbReference type="EMBL" id="CP020660">
    <property type="protein sequence ID" value="ATF08714.1"/>
    <property type="molecule type" value="Genomic_DNA"/>
</dbReference>
<evidence type="ECO:0000313" key="1">
    <source>
        <dbReference type="EMBL" id="ATF08714.1"/>
    </source>
</evidence>
<gene>
    <name evidence="1" type="ORF">BTN50_0173</name>
</gene>
<keyword evidence="2" id="KW-1185">Reference proteome</keyword>
<reference evidence="2" key="1">
    <citation type="submission" date="2017-04" db="EMBL/GenBank/DDBJ databases">
        <title>Genome evolution of the luminous symbionts of deep sea anglerfish.</title>
        <authorList>
            <person name="Hendry T.A."/>
        </authorList>
    </citation>
    <scope>NUCLEOTIDE SEQUENCE [LARGE SCALE GENOMIC DNA]</scope>
</reference>
<sequence>MNKLHYGTTYWQQCNQAVSNHENSRLFSILFITIALMVKHTFPMPLRSLQGLISFIFTLA</sequence>
<proteinExistence type="predicted"/>
<dbReference type="AlphaFoldDB" id="A0A291B6S7"/>
<evidence type="ECO:0000313" key="2">
    <source>
        <dbReference type="Proteomes" id="UP000218160"/>
    </source>
</evidence>
<dbReference type="KEGG" id="elux:BTN50_0173"/>